<evidence type="ECO:0000313" key="3">
    <source>
        <dbReference type="EMBL" id="RUO44151.1"/>
    </source>
</evidence>
<keyword evidence="4" id="KW-1185">Reference proteome</keyword>
<comment type="caution">
    <text evidence="3">The sequence shown here is derived from an EMBL/GenBank/DDBJ whole genome shotgun (WGS) entry which is preliminary data.</text>
</comment>
<keyword evidence="1" id="KW-0472">Membrane</keyword>
<evidence type="ECO:0000313" key="4">
    <source>
        <dbReference type="Proteomes" id="UP000286976"/>
    </source>
</evidence>
<evidence type="ECO:0008006" key="5">
    <source>
        <dbReference type="Google" id="ProtNLM"/>
    </source>
</evidence>
<organism evidence="3 4">
    <name type="scientific">Aliidiomarina taiwanensis</name>
    <dbReference type="NCBI Taxonomy" id="946228"/>
    <lineage>
        <taxon>Bacteria</taxon>
        <taxon>Pseudomonadati</taxon>
        <taxon>Pseudomonadota</taxon>
        <taxon>Gammaproteobacteria</taxon>
        <taxon>Alteromonadales</taxon>
        <taxon>Idiomarinaceae</taxon>
        <taxon>Aliidiomarina</taxon>
    </lineage>
</organism>
<dbReference type="RefSeq" id="WP_126756547.1">
    <property type="nucleotide sequence ID" value="NZ_PIPQ01000001.1"/>
</dbReference>
<accession>A0A432XA88</accession>
<feature type="signal peptide" evidence="2">
    <location>
        <begin position="1"/>
        <end position="27"/>
    </location>
</feature>
<keyword evidence="1" id="KW-1133">Transmembrane helix</keyword>
<dbReference type="EMBL" id="PIPQ01000001">
    <property type="protein sequence ID" value="RUO44151.1"/>
    <property type="molecule type" value="Genomic_DNA"/>
</dbReference>
<gene>
    <name evidence="3" type="ORF">CWE15_03010</name>
</gene>
<name>A0A432XA88_9GAMM</name>
<keyword evidence="1" id="KW-0812">Transmembrane</keyword>
<proteinExistence type="predicted"/>
<feature type="chain" id="PRO_5019143229" description="DUF3466 family protein" evidence="2">
    <location>
        <begin position="28"/>
        <end position="565"/>
    </location>
</feature>
<feature type="transmembrane region" description="Helical" evidence="1">
    <location>
        <begin position="538"/>
        <end position="556"/>
    </location>
</feature>
<evidence type="ECO:0000256" key="1">
    <source>
        <dbReference type="SAM" id="Phobius"/>
    </source>
</evidence>
<dbReference type="InterPro" id="IPR022562">
    <property type="entry name" value="DUF3466"/>
</dbReference>
<dbReference type="Proteomes" id="UP000286976">
    <property type="component" value="Unassembled WGS sequence"/>
</dbReference>
<sequence>MQFQKTQLALALSALLVSASFSGAANAATGYEVTELEPVTGALSFSVTSMNNSGNYTGIGYNLADILIRTELLDPENFEGIEDFNELSASEYMQLRNYLLSTNGSLADSTAQKLSSLRGVVFQGMNMSLNEDLDTIEPATGLLSQSNDVLLHDINEQNQVVGEHRAPFIQQEGVNGAGEPVQYFVRDRYPHGLWSNGVDHVELPAEPGLTYGGLSRAYAINDHNQVVGYAAVADNDRIVAAYEKCSDPESETAHLPLKVCMHTAWFSERFAQVITAPLYTEQAYTWTLDATGTVVSQTTLGAAPTLLDEQEDVAEEDRLTGVVRSEAVDINNQGVAVGFTSLRNEFFVLSYATVFKDGEALWVLPRDTEGFTQSRATHINDNGYIVGDALIRNFQFNRKRLFVAHVDGREPVFPDGHFSHSAWEARDLNNLNQVVGRAERDRTLVQNRPTSAFLYDIETDTLTDLNSQLACNSGYHLFDAVSINEHGDIVALANKEVTREIDGRSYTTHAVQPVLLRASDTVEACGDNTGNQERKGAALSPMQFAMAATLSVFAVFSRRRRKAKK</sequence>
<dbReference type="Pfam" id="PF11949">
    <property type="entry name" value="DUF3466"/>
    <property type="match status" value="1"/>
</dbReference>
<protein>
    <recommendedName>
        <fullName evidence="5">DUF3466 family protein</fullName>
    </recommendedName>
</protein>
<dbReference type="AlphaFoldDB" id="A0A432XA88"/>
<reference evidence="3 4" key="1">
    <citation type="journal article" date="2011" name="Front. Microbiol.">
        <title>Genomic signatures of strain selection and enhancement in Bacillus atrophaeus var. globigii, a historical biowarfare simulant.</title>
        <authorList>
            <person name="Gibbons H.S."/>
            <person name="Broomall S.M."/>
            <person name="McNew L.A."/>
            <person name="Daligault H."/>
            <person name="Chapman C."/>
            <person name="Bruce D."/>
            <person name="Karavis M."/>
            <person name="Krepps M."/>
            <person name="McGregor P.A."/>
            <person name="Hong C."/>
            <person name="Park K.H."/>
            <person name="Akmal A."/>
            <person name="Feldman A."/>
            <person name="Lin J.S."/>
            <person name="Chang W.E."/>
            <person name="Higgs B.W."/>
            <person name="Demirev P."/>
            <person name="Lindquist J."/>
            <person name="Liem A."/>
            <person name="Fochler E."/>
            <person name="Read T.D."/>
            <person name="Tapia R."/>
            <person name="Johnson S."/>
            <person name="Bishop-Lilly K.A."/>
            <person name="Detter C."/>
            <person name="Han C."/>
            <person name="Sozhamannan S."/>
            <person name="Rosenzweig C.N."/>
            <person name="Skowronski E.W."/>
        </authorList>
    </citation>
    <scope>NUCLEOTIDE SEQUENCE [LARGE SCALE GENOMIC DNA]</scope>
    <source>
        <strain evidence="3 4">AIT1</strain>
    </source>
</reference>
<keyword evidence="2" id="KW-0732">Signal</keyword>
<evidence type="ECO:0000256" key="2">
    <source>
        <dbReference type="SAM" id="SignalP"/>
    </source>
</evidence>
<dbReference type="OrthoDB" id="6219137at2"/>